<comment type="caution">
    <text evidence="1">The sequence shown here is derived from an EMBL/GenBank/DDBJ whole genome shotgun (WGS) entry which is preliminary data.</text>
</comment>
<reference evidence="1" key="1">
    <citation type="submission" date="2021-10" db="EMBL/GenBank/DDBJ databases">
        <title>Melipona bicolor Genome sequencing and assembly.</title>
        <authorList>
            <person name="Araujo N.S."/>
            <person name="Arias M.C."/>
        </authorList>
    </citation>
    <scope>NUCLEOTIDE SEQUENCE</scope>
    <source>
        <strain evidence="1">USP_2M_L1-L4_2017</strain>
        <tissue evidence="1">Whole body</tissue>
    </source>
</reference>
<evidence type="ECO:0000313" key="1">
    <source>
        <dbReference type="EMBL" id="KAK1136473.1"/>
    </source>
</evidence>
<feature type="non-terminal residue" evidence="1">
    <location>
        <position position="56"/>
    </location>
</feature>
<gene>
    <name evidence="1" type="ORF">K0M31_001023</name>
</gene>
<keyword evidence="2" id="KW-1185">Reference proteome</keyword>
<dbReference type="Proteomes" id="UP001177670">
    <property type="component" value="Unassembled WGS sequence"/>
</dbReference>
<dbReference type="AlphaFoldDB" id="A0AA40KXE9"/>
<name>A0AA40KXE9_9HYME</name>
<accession>A0AA40KXE9</accession>
<evidence type="ECO:0000313" key="2">
    <source>
        <dbReference type="Proteomes" id="UP001177670"/>
    </source>
</evidence>
<sequence length="56" mass="6213">MEQLTRASSDDGLLALQKDERGRVQRIEILSVPPKQKCTIPANSSSFELLAIQQTT</sequence>
<dbReference type="EMBL" id="JAHYIQ010000001">
    <property type="protein sequence ID" value="KAK1136473.1"/>
    <property type="molecule type" value="Genomic_DNA"/>
</dbReference>
<protein>
    <submittedName>
        <fullName evidence="1">Uncharacterized protein</fullName>
    </submittedName>
</protein>
<organism evidence="1 2">
    <name type="scientific">Melipona bicolor</name>
    <dbReference type="NCBI Taxonomy" id="60889"/>
    <lineage>
        <taxon>Eukaryota</taxon>
        <taxon>Metazoa</taxon>
        <taxon>Ecdysozoa</taxon>
        <taxon>Arthropoda</taxon>
        <taxon>Hexapoda</taxon>
        <taxon>Insecta</taxon>
        <taxon>Pterygota</taxon>
        <taxon>Neoptera</taxon>
        <taxon>Endopterygota</taxon>
        <taxon>Hymenoptera</taxon>
        <taxon>Apocrita</taxon>
        <taxon>Aculeata</taxon>
        <taxon>Apoidea</taxon>
        <taxon>Anthophila</taxon>
        <taxon>Apidae</taxon>
        <taxon>Melipona</taxon>
    </lineage>
</organism>
<proteinExistence type="predicted"/>